<feature type="region of interest" description="Disordered" evidence="1">
    <location>
        <begin position="1"/>
        <end position="39"/>
    </location>
</feature>
<accession>K0CD30</accession>
<evidence type="ECO:0000313" key="2">
    <source>
        <dbReference type="EMBL" id="AFT69572.1"/>
    </source>
</evidence>
<dbReference type="SUPFAM" id="SSF54909">
    <property type="entry name" value="Dimeric alpha+beta barrel"/>
    <property type="match status" value="1"/>
</dbReference>
<dbReference type="eggNOG" id="COG1359">
    <property type="taxonomic scope" value="Bacteria"/>
</dbReference>
<dbReference type="InterPro" id="IPR011008">
    <property type="entry name" value="Dimeric_a/b-barrel"/>
</dbReference>
<evidence type="ECO:0000256" key="1">
    <source>
        <dbReference type="SAM" id="MobiDB-lite"/>
    </source>
</evidence>
<dbReference type="PATRIC" id="fig|930169.3.peg.1263"/>
<gene>
    <name evidence="2" type="ordered locus">B5T_01289</name>
</gene>
<dbReference type="KEGG" id="adi:B5T_01289"/>
<sequence length="148" mass="16278">MMTDETKSPGAASTASPGPTPDPAPSHREHPHRGVRVSGLDGEEGPKAFYIHIEALPGKENQVIRMLEDILGCVQEEPATGPWYAVRYSQTTFGIFEVFPDLAGRQAHVEGGGGDIFRDVERMNALLAYPAHVHRLDVLMSKEVFTRR</sequence>
<name>K0CD30_ALCDB</name>
<dbReference type="AlphaFoldDB" id="K0CD30"/>
<dbReference type="STRING" id="930169.B5T_01289"/>
<evidence type="ECO:0000313" key="3">
    <source>
        <dbReference type="Proteomes" id="UP000006286"/>
    </source>
</evidence>
<reference evidence="2 3" key="1">
    <citation type="journal article" date="2012" name="J. Bacteriol.">
        <title>Complete genome sequence of Alcanivorax dieselolei type strain B5.</title>
        <authorList>
            <person name="Lai Q."/>
            <person name="Li W."/>
            <person name="Shao Z."/>
        </authorList>
    </citation>
    <scope>NUCLEOTIDE SEQUENCE [LARGE SCALE GENOMIC DNA]</scope>
    <source>
        <strain evidence="3">DSM 16502 / CGMCC 1.3690 / B-5</strain>
    </source>
</reference>
<dbReference type="RefSeq" id="WP_014993650.1">
    <property type="nucleotide sequence ID" value="NC_018691.1"/>
</dbReference>
<dbReference type="HOGENOM" id="CLU_148789_0_0_6"/>
<dbReference type="Proteomes" id="UP000006286">
    <property type="component" value="Chromosome"/>
</dbReference>
<keyword evidence="3" id="KW-1185">Reference proteome</keyword>
<proteinExistence type="predicted"/>
<evidence type="ECO:0008006" key="4">
    <source>
        <dbReference type="Google" id="ProtNLM"/>
    </source>
</evidence>
<dbReference type="EMBL" id="CP003466">
    <property type="protein sequence ID" value="AFT69572.1"/>
    <property type="molecule type" value="Genomic_DNA"/>
</dbReference>
<dbReference type="Gene3D" id="3.30.70.100">
    <property type="match status" value="1"/>
</dbReference>
<organism evidence="2 3">
    <name type="scientific">Alcanivorax dieselolei (strain DSM 16502 / CGMCC 1.3690 / MCCC 1A00001 / B-5)</name>
    <name type="common">Alloalcanivorax dieselolei</name>
    <dbReference type="NCBI Taxonomy" id="930169"/>
    <lineage>
        <taxon>Bacteria</taxon>
        <taxon>Pseudomonadati</taxon>
        <taxon>Pseudomonadota</taxon>
        <taxon>Gammaproteobacteria</taxon>
        <taxon>Oceanospirillales</taxon>
        <taxon>Alcanivoracaceae</taxon>
        <taxon>Alloalcanivorax</taxon>
    </lineage>
</organism>
<protein>
    <recommendedName>
        <fullName evidence="4">Antibiotic biosynthesis monooxygenase</fullName>
    </recommendedName>
</protein>